<evidence type="ECO:0000256" key="1">
    <source>
        <dbReference type="SAM" id="MobiDB-lite"/>
    </source>
</evidence>
<dbReference type="Pfam" id="PF23536">
    <property type="entry name" value="TraK_C"/>
    <property type="match status" value="1"/>
</dbReference>
<evidence type="ECO:0000259" key="3">
    <source>
        <dbReference type="Pfam" id="PF06586"/>
    </source>
</evidence>
<accession>A0A0D7E2V8</accession>
<evidence type="ECO:0000313" key="5">
    <source>
        <dbReference type="EMBL" id="KIZ34846.1"/>
    </source>
</evidence>
<proteinExistence type="predicted"/>
<protein>
    <submittedName>
        <fullName evidence="5">Conjugal transfer protein</fullName>
    </submittedName>
</protein>
<evidence type="ECO:0000256" key="2">
    <source>
        <dbReference type="SAM" id="SignalP"/>
    </source>
</evidence>
<feature type="domain" description="TraK C-terminal" evidence="4">
    <location>
        <begin position="226"/>
        <end position="338"/>
    </location>
</feature>
<dbReference type="AlphaFoldDB" id="A0A0D7E2V8"/>
<dbReference type="Pfam" id="PF06586">
    <property type="entry name" value="TraK_N"/>
    <property type="match status" value="1"/>
</dbReference>
<sequence>MKTRPQNNPFALGTLVAAMTIAPLVHASEEIKIPGLNMPVAASVQPVEPQTAPEAKQNKHEGQVNPGQSAAPAEAAEAPKRLVLVENSAKDLPPVPASVVPQRQAPHKPVETRQDVVVASGTNTLIPISRSQINRLVTPFDSPNIQTVSQAEISTSGNVIYVTTQDDQPVTMFVTPEDDESVAISLTLLPQSIPPIQANLIFGRSIQGGAVGMPAMGSTAYSGTARKWERSQPYMDTLRSLMREMAVGKLPRGYSFGALRSGDSIPACAQPALSFDFSKSQLIQGHDFRVYVAVAENISGQTVEFDHGACSHPNRAAVSSWPHEMLEPGQKTEVFVVTRVPAITADTSVRPSLLD</sequence>
<dbReference type="Proteomes" id="UP000032439">
    <property type="component" value="Unassembled WGS sequence"/>
</dbReference>
<feature type="domain" description="TraK N-terminal" evidence="3">
    <location>
        <begin position="113"/>
        <end position="201"/>
    </location>
</feature>
<evidence type="ECO:0000313" key="6">
    <source>
        <dbReference type="Proteomes" id="UP000032439"/>
    </source>
</evidence>
<dbReference type="EMBL" id="JXXD01000147">
    <property type="protein sequence ID" value="KIZ34846.1"/>
    <property type="molecule type" value="Genomic_DNA"/>
</dbReference>
<keyword evidence="2" id="KW-0732">Signal</keyword>
<reference evidence="5 6" key="1">
    <citation type="submission" date="2014-11" db="EMBL/GenBank/DDBJ databases">
        <title>Genomics and ecophysiology of heterotrophic nitrogen fixing bacteria isolated from estuarine surface water.</title>
        <authorList>
            <person name="Bentzon-Tilia M."/>
            <person name="Severin I."/>
            <person name="Hansen L.H."/>
            <person name="Riemann L."/>
        </authorList>
    </citation>
    <scope>NUCLEOTIDE SEQUENCE [LARGE SCALE GENOMIC DNA]</scope>
    <source>
        <strain evidence="5 6">BAL361</strain>
    </source>
</reference>
<feature type="region of interest" description="Disordered" evidence="1">
    <location>
        <begin position="45"/>
        <end position="76"/>
    </location>
</feature>
<feature type="chain" id="PRO_5002319079" evidence="2">
    <location>
        <begin position="28"/>
        <end position="355"/>
    </location>
</feature>
<dbReference type="InterPro" id="IPR010563">
    <property type="entry name" value="TraK_N"/>
</dbReference>
<gene>
    <name evidence="5" type="ORF">LO50_15765</name>
</gene>
<comment type="caution">
    <text evidence="5">The sequence shown here is derived from an EMBL/GenBank/DDBJ whole genome shotgun (WGS) entry which is preliminary data.</text>
</comment>
<organism evidence="5 6">
    <name type="scientific">Stutzerimonas stutzeri</name>
    <name type="common">Pseudomonas stutzeri</name>
    <dbReference type="NCBI Taxonomy" id="316"/>
    <lineage>
        <taxon>Bacteria</taxon>
        <taxon>Pseudomonadati</taxon>
        <taxon>Pseudomonadota</taxon>
        <taxon>Gammaproteobacteria</taxon>
        <taxon>Pseudomonadales</taxon>
        <taxon>Pseudomonadaceae</taxon>
        <taxon>Stutzerimonas</taxon>
    </lineage>
</organism>
<dbReference type="PATRIC" id="fig|316.110.peg.1080"/>
<dbReference type="RefSeq" id="WP_019406468.1">
    <property type="nucleotide sequence ID" value="NZ_JBMULT010000046.1"/>
</dbReference>
<dbReference type="InterPro" id="IPR055397">
    <property type="entry name" value="TraK_C"/>
</dbReference>
<feature type="signal peptide" evidence="2">
    <location>
        <begin position="1"/>
        <end position="27"/>
    </location>
</feature>
<evidence type="ECO:0000259" key="4">
    <source>
        <dbReference type="Pfam" id="PF23536"/>
    </source>
</evidence>
<name>A0A0D7E2V8_STUST</name>